<dbReference type="OrthoDB" id="10437053at2759"/>
<accession>A0A6A6A043</accession>
<keyword evidence="2" id="KW-1185">Reference proteome</keyword>
<proteinExistence type="predicted"/>
<sequence>MDFYYPTIQFGRTRTLTFNSTQYKLNCLLQGIPETIYNDGTLPASVTRRELPSRSICLITAHAAIQTAAKHPKQVVWIQPSDWDKLQQLPAQDCNTDTFRKCVVGSTTASLAAISQDDFN</sequence>
<evidence type="ECO:0000313" key="1">
    <source>
        <dbReference type="EMBL" id="KAF2124896.1"/>
    </source>
</evidence>
<reference evidence="1" key="1">
    <citation type="journal article" date="2020" name="Stud. Mycol.">
        <title>101 Dothideomycetes genomes: a test case for predicting lifestyles and emergence of pathogens.</title>
        <authorList>
            <person name="Haridas S."/>
            <person name="Albert R."/>
            <person name="Binder M."/>
            <person name="Bloem J."/>
            <person name="Labutti K."/>
            <person name="Salamov A."/>
            <person name="Andreopoulos B."/>
            <person name="Baker S."/>
            <person name="Barry K."/>
            <person name="Bills G."/>
            <person name="Bluhm B."/>
            <person name="Cannon C."/>
            <person name="Castanera R."/>
            <person name="Culley D."/>
            <person name="Daum C."/>
            <person name="Ezra D."/>
            <person name="Gonzalez J."/>
            <person name="Henrissat B."/>
            <person name="Kuo A."/>
            <person name="Liang C."/>
            <person name="Lipzen A."/>
            <person name="Lutzoni F."/>
            <person name="Magnuson J."/>
            <person name="Mondo S."/>
            <person name="Nolan M."/>
            <person name="Ohm R."/>
            <person name="Pangilinan J."/>
            <person name="Park H.-J."/>
            <person name="Ramirez L."/>
            <person name="Alfaro M."/>
            <person name="Sun H."/>
            <person name="Tritt A."/>
            <person name="Yoshinaga Y."/>
            <person name="Zwiers L.-H."/>
            <person name="Turgeon B."/>
            <person name="Goodwin S."/>
            <person name="Spatafora J."/>
            <person name="Crous P."/>
            <person name="Grigoriev I."/>
        </authorList>
    </citation>
    <scope>NUCLEOTIDE SEQUENCE</scope>
    <source>
        <strain evidence="1">CBS 119687</strain>
    </source>
</reference>
<gene>
    <name evidence="1" type="ORF">P153DRAFT_389755</name>
</gene>
<dbReference type="RefSeq" id="XP_033519289.1">
    <property type="nucleotide sequence ID" value="XM_033670866.1"/>
</dbReference>
<dbReference type="EMBL" id="ML977517">
    <property type="protein sequence ID" value="KAF2124896.1"/>
    <property type="molecule type" value="Genomic_DNA"/>
</dbReference>
<dbReference type="GeneID" id="54411298"/>
<protein>
    <submittedName>
        <fullName evidence="1">Uncharacterized protein</fullName>
    </submittedName>
</protein>
<dbReference type="AlphaFoldDB" id="A0A6A6A043"/>
<evidence type="ECO:0000313" key="2">
    <source>
        <dbReference type="Proteomes" id="UP000799771"/>
    </source>
</evidence>
<name>A0A6A6A043_9PLEO</name>
<organism evidence="1 2">
    <name type="scientific">Dothidotthia symphoricarpi CBS 119687</name>
    <dbReference type="NCBI Taxonomy" id="1392245"/>
    <lineage>
        <taxon>Eukaryota</taxon>
        <taxon>Fungi</taxon>
        <taxon>Dikarya</taxon>
        <taxon>Ascomycota</taxon>
        <taxon>Pezizomycotina</taxon>
        <taxon>Dothideomycetes</taxon>
        <taxon>Pleosporomycetidae</taxon>
        <taxon>Pleosporales</taxon>
        <taxon>Dothidotthiaceae</taxon>
        <taxon>Dothidotthia</taxon>
    </lineage>
</organism>
<dbReference type="Proteomes" id="UP000799771">
    <property type="component" value="Unassembled WGS sequence"/>
</dbReference>